<dbReference type="GO" id="GO:0046872">
    <property type="term" value="F:metal ion binding"/>
    <property type="evidence" value="ECO:0007669"/>
    <property type="project" value="UniProtKB-KW"/>
</dbReference>
<evidence type="ECO:0000256" key="10">
    <source>
        <dbReference type="ARBA" id="ARBA00022837"/>
    </source>
</evidence>
<dbReference type="PANTHER" id="PTHR45628">
    <property type="entry name" value="VOLTAGE-DEPENDENT CALCIUM CHANNEL TYPE A SUBUNIT ALPHA-1"/>
    <property type="match status" value="1"/>
</dbReference>
<dbReference type="PRINTS" id="PR01630">
    <property type="entry name" value="LVDCCALPHA1"/>
</dbReference>
<proteinExistence type="inferred from homology"/>
<keyword evidence="15" id="KW-1015">Disulfide bond</keyword>
<dbReference type="SMART" id="SM01062">
    <property type="entry name" value="Ca_chan_IQ"/>
    <property type="match status" value="1"/>
</dbReference>
<sequence>MQSRARFNLLAGLPPLPSPSKQTVLSWQAAIDAARQAKAAQNMSTTTAQPVGSLSQRKRQQYAKSKKQGNTSNSRPPRALFCLSLNNPIRRACISLVEWKPFDIFILLSIFANCVALAVYIPFPEDDSNSTNHNLEKVEYAFLIIFTVETFLKIIAYGLLFHPNAYVRNGWNLLDFVIVIVGLFSVILEQLTKETDGGSHSGGKPGGFDVKALRAFRVLRPLRLVSGVPSLQVVLNSIIKAMVPLLHIALLVLFVIIIYAIIGLELFIGKMHKSCFLIDSVEDDPAPCAFSGNGRQCVMNGTECKGGWVGPNGGITNFDNFAFAMLTVFQCITMEGWTDVLYWVNDAIGCEWPWIYFVSLIILGSFFVLNLVLGVLSGEFSKEREKAKARGDFQKLREKQQLEEDLKGYLDWITQAEDIDPENDEEADEEGKRNTSMPTSETESVNTENVSGEGESAASAQLPPLHPCIPRVLLFPLFVQTKVRRWRRWNRFNRRKCRAAVKSVTFYWLVIVLVFLNTLTISSEHYNQPDWLTQIQDIANKVLLALFTCEMLVKMYSLGLQAYFVSLFNRFDCFVVCGGIVETILVELEIMSPLGISVFRCVRLLRIFKVTRHWASLSNLVASLLNSMKSIASLLLLLFLFIIIFSLLGMQLFGGKFNFDETQTKRSTFDNFPQALLTVFQILTGEDWNAVMYDGIMAYGGPSSSGMIVCIYFIILFICGNYILLNVFLAIAVDNLADAESLNTAQKEEAEEKERKKNARVTLLHKTHFSDFRGLFGLLAVGFVTIGEYGEGEDEDKDPYPPCDVPDEEDEEDEPEVPAGPRPRRISELNMKEKITPIPEGSAFFIFSSTNPIRVGCHRLINHHIFTNLILVFIMLSSVSLAAEDPIRSHSFRNNILGYFDYAFTAIFTVEILLKILGYADYVFTSMFTFEIILKMTAFGAFLHKGSFCRNYFNLLDLLVVGVSLVSFGIQSSAISVVKILRVLRVLRPLRAINRAKGLKHVVQCVFVAIRTIGNIMIVTTLLQFMFACIGVQLFKGKFYKCTDEAKQNPEECRGIYIVYKDGDVDSPMVKERVWQNSDFNFDNVLSAMMALFTVSTFEGWPALLYKAIDSNGENVGPVYNYRVEISIFFIIYIIIIAFFMMNIFVGFVIVTFQEQGEQEYKNCELDKNQRQCVEYALKARPLRRYIPKNPYQYKFWYVVNSTGFEYIMFVLIMLNTLCLAMQHYGQSKLFNDAMDIMNMVFTGVFTVEMVLKLIAFKPKGYFSDAWNTFDSLIVIGSIVDVVLSEADHYFTDAWNTFDALIVVGSVVDIAITEVNVSSNCSCTKNARISITFFRLFRVMRLVKLLSRGEGIRTLLWTFIKSFQALPYVALLIAMLFFIYAVIGMQVFGKVAMRDNNQINRNNNFQTFPQAVLLLFRCATGEAWQEIMLACLPGKRCDPESDYNPGEEYTCGSNFAIIYFISFYMLCAFLIINLFVAVIMDNFDYLTRDWSILGPHHLDEFKRIWSEYDPEAKGRIKHLDVVTLLRRIQPPLGFGKLCPHRVACKRLVAMNMPLNSDGTVMFNATLFALVRTALKIKTEGNLEQANEELRAVIKKIWKKTSMKLLDQVVPPAGDDEVTVGKFYATFLIQDYFRKFKKRKEQGLVGKYPAKNSTIALQAGLRTLHDIGPEIRRAISCDLQDDEPEENNPEEEEEVYKVMSEHNHRNGALFGNHINHISSDRRDSFQQINTTHRPLHVQRPSIPSASDTEKNIYHQAGNSVYHNHHHHNSLGKHVPNSTNANLNNANVSKVHGKHTSFGNREHRAENSFRSHSRTEHEKRRRPSNFEEKYFVFLMNYGFPVAHRRSSFNFECLRRQGSQDDIPLSPNFHHRTALPLHLMQQQVMAVAGLDSSKAHKHSPSRSTRSWATPPATPPTRDHSPYYTPLIQVDRADSTEHMNGSLPSLHRSSWYTDDPDISYRTFTPASLTVPNDLRHKHSDKQRSADSLVEAVLISEGLGRYAKDPKFVSATKHEIADACDMTIDEMESAASNLLNGNISNGTNGDMFPILSRQDYELQDFGPGYSDEEPEMGRYEEDLADEMICITSL</sequence>
<comment type="similarity">
    <text evidence="2">Belongs to the calcium channel alpha-1 subunit (TC 1.A.1.11) family. CACNA1D subfamily.</text>
</comment>
<comment type="subcellular location">
    <subcellularLocation>
        <location evidence="1 20">Membrane</location>
        <topology evidence="1 20">Multi-pass membrane protein</topology>
    </subcellularLocation>
</comment>
<feature type="region of interest" description="Disordered" evidence="21">
    <location>
        <begin position="1760"/>
        <end position="1821"/>
    </location>
</feature>
<keyword evidence="16" id="KW-0407">Ion channel</keyword>
<evidence type="ECO:0000256" key="4">
    <source>
        <dbReference type="ARBA" id="ARBA00022553"/>
    </source>
</evidence>
<feature type="transmembrane region" description="Helical" evidence="22">
    <location>
        <begin position="173"/>
        <end position="191"/>
    </location>
</feature>
<dbReference type="InterPro" id="IPR005821">
    <property type="entry name" value="Ion_trans_dom"/>
</dbReference>
<dbReference type="GO" id="GO:0008331">
    <property type="term" value="F:high voltage-gated calcium channel activity"/>
    <property type="evidence" value="ECO:0007669"/>
    <property type="project" value="TreeGrafter"/>
</dbReference>
<feature type="binding site" evidence="18">
    <location>
        <position position="686"/>
    </location>
    <ligand>
        <name>Ca(2+)</name>
        <dbReference type="ChEBI" id="CHEBI:29108"/>
    </ligand>
</feature>
<gene>
    <name evidence="24" type="primary">CACNA1D</name>
</gene>
<feature type="region of interest" description="Disordered" evidence="21">
    <location>
        <begin position="41"/>
        <end position="75"/>
    </location>
</feature>
<evidence type="ECO:0000256" key="22">
    <source>
        <dbReference type="SAM" id="Phobius"/>
    </source>
</evidence>
<feature type="transmembrane region" description="Helical" evidence="22">
    <location>
        <begin position="141"/>
        <end position="161"/>
    </location>
</feature>
<feature type="region of interest" description="Disordered" evidence="21">
    <location>
        <begin position="1889"/>
        <end position="1920"/>
    </location>
</feature>
<dbReference type="Gene3D" id="1.10.287.70">
    <property type="match status" value="4"/>
</dbReference>
<feature type="transmembrane region" description="Helical" evidence="22">
    <location>
        <begin position="955"/>
        <end position="981"/>
    </location>
</feature>
<keyword evidence="14 22" id="KW-0472">Membrane</keyword>
<dbReference type="InterPro" id="IPR031649">
    <property type="entry name" value="GPHH_dom"/>
</dbReference>
<evidence type="ECO:0000259" key="23">
    <source>
        <dbReference type="SMART" id="SM01062"/>
    </source>
</evidence>
<feature type="compositionally biased region" description="Polar residues" evidence="21">
    <location>
        <begin position="434"/>
        <end position="450"/>
    </location>
</feature>
<feature type="compositionally biased region" description="Acidic residues" evidence="21">
    <location>
        <begin position="420"/>
        <end position="429"/>
    </location>
</feature>
<feature type="transmembrane region" description="Helical" evidence="22">
    <location>
        <begin position="1085"/>
        <end position="1106"/>
    </location>
</feature>
<evidence type="ECO:0000313" key="24">
    <source>
        <dbReference type="Ensembl" id="ENSCUSP00005028433.1"/>
    </source>
</evidence>
<name>A0A8C3VI31_CATUS</name>
<keyword evidence="25" id="KW-1185">Reference proteome</keyword>
<dbReference type="Pfam" id="PF16905">
    <property type="entry name" value="GPHH"/>
    <property type="match status" value="1"/>
</dbReference>
<dbReference type="Pfam" id="PF16885">
    <property type="entry name" value="CAC1F_C"/>
    <property type="match status" value="1"/>
</dbReference>
<dbReference type="FunFam" id="1.20.120.350:FF:000069">
    <property type="entry name" value="Voltage-dependent L-type calcium channel subunit alpha"/>
    <property type="match status" value="1"/>
</dbReference>
<feature type="transmembrane region" description="Helical" evidence="22">
    <location>
        <begin position="921"/>
        <end position="943"/>
    </location>
</feature>
<evidence type="ECO:0000256" key="14">
    <source>
        <dbReference type="ARBA" id="ARBA00023136"/>
    </source>
</evidence>
<evidence type="ECO:0000256" key="16">
    <source>
        <dbReference type="ARBA" id="ARBA00023303"/>
    </source>
</evidence>
<dbReference type="InterPro" id="IPR027359">
    <property type="entry name" value="Volt_channel_dom_sf"/>
</dbReference>
<feature type="transmembrane region" description="Helical" evidence="22">
    <location>
        <begin position="354"/>
        <end position="376"/>
    </location>
</feature>
<keyword evidence="5 20" id="KW-0109">Calcium transport</keyword>
<feature type="binding site" evidence="18">
    <location>
        <position position="1099"/>
    </location>
    <ligand>
        <name>Ca(2+)</name>
        <dbReference type="ChEBI" id="CHEBI:29108"/>
    </ligand>
</feature>
<dbReference type="InterPro" id="IPR005446">
    <property type="entry name" value="VDCC_L_a1su"/>
</dbReference>
<evidence type="ECO:0000256" key="17">
    <source>
        <dbReference type="ARBA" id="ARBA00036634"/>
    </source>
</evidence>
<keyword evidence="19" id="KW-0325">Glycoprotein</keyword>
<keyword evidence="6 20" id="KW-0107">Calcium channel</keyword>
<comment type="catalytic activity">
    <reaction evidence="17">
        <text>Ca(2+)(in) = Ca(2+)(out)</text>
        <dbReference type="Rhea" id="RHEA:29671"/>
        <dbReference type="ChEBI" id="CHEBI:29108"/>
    </reaction>
</comment>
<feature type="region of interest" description="Disordered" evidence="21">
    <location>
        <begin position="420"/>
        <end position="459"/>
    </location>
</feature>
<feature type="transmembrane region" description="Helical" evidence="22">
    <location>
        <begin position="634"/>
        <end position="653"/>
    </location>
</feature>
<keyword evidence="13" id="KW-0406">Ion transport</keyword>
<organism evidence="24 25">
    <name type="scientific">Catharus ustulatus</name>
    <name type="common">Russet-backed thrush</name>
    <name type="synonym">Hylocichla ustulatus</name>
    <dbReference type="NCBI Taxonomy" id="91951"/>
    <lineage>
        <taxon>Eukaryota</taxon>
        <taxon>Metazoa</taxon>
        <taxon>Chordata</taxon>
        <taxon>Craniata</taxon>
        <taxon>Vertebrata</taxon>
        <taxon>Euteleostomi</taxon>
        <taxon>Archelosauria</taxon>
        <taxon>Archosauria</taxon>
        <taxon>Dinosauria</taxon>
        <taxon>Saurischia</taxon>
        <taxon>Theropoda</taxon>
        <taxon>Coelurosauria</taxon>
        <taxon>Aves</taxon>
        <taxon>Neognathae</taxon>
        <taxon>Neoaves</taxon>
        <taxon>Telluraves</taxon>
        <taxon>Australaves</taxon>
        <taxon>Passeriformes</taxon>
        <taxon>Turdidae</taxon>
        <taxon>Catharus</taxon>
    </lineage>
</organism>
<evidence type="ECO:0000256" key="13">
    <source>
        <dbReference type="ARBA" id="ARBA00023065"/>
    </source>
</evidence>
<protein>
    <recommendedName>
        <fullName evidence="20">Voltage-dependent L-type calcium channel subunit alpha</fullName>
    </recommendedName>
</protein>
<evidence type="ECO:0000256" key="3">
    <source>
        <dbReference type="ARBA" id="ARBA00022448"/>
    </source>
</evidence>
<dbReference type="FunFam" id="1.20.120.350:FF:000051">
    <property type="entry name" value="Voltage-dependent L-type calcium channel subunit alpha"/>
    <property type="match status" value="1"/>
</dbReference>
<evidence type="ECO:0000256" key="8">
    <source>
        <dbReference type="ARBA" id="ARBA00022723"/>
    </source>
</evidence>
<dbReference type="InterPro" id="IPR002077">
    <property type="entry name" value="VDCCAlpha1"/>
</dbReference>
<dbReference type="SUPFAM" id="SSF81324">
    <property type="entry name" value="Voltage-gated potassium channels"/>
    <property type="match status" value="4"/>
</dbReference>
<feature type="glycosylation site" description="N-linked (GlcNAc...) asparagine" evidence="19">
    <location>
        <position position="300"/>
    </location>
</feature>
<dbReference type="InterPro" id="IPR031688">
    <property type="entry name" value="CAC1F_C"/>
</dbReference>
<keyword evidence="4" id="KW-0597">Phosphoprotein</keyword>
<feature type="compositionally biased region" description="Basic and acidic residues" evidence="21">
    <location>
        <begin position="1798"/>
        <end position="1821"/>
    </location>
</feature>
<feature type="transmembrane region" description="Helical" evidence="22">
    <location>
        <begin position="1365"/>
        <end position="1388"/>
    </location>
</feature>
<keyword evidence="11 20" id="KW-0851">Voltage-gated channel</keyword>
<dbReference type="FunFam" id="1.10.287.70:FF:000021">
    <property type="entry name" value="Voltage-dependent L-type calcium channel subunit alpha"/>
    <property type="match status" value="1"/>
</dbReference>
<evidence type="ECO:0000256" key="9">
    <source>
        <dbReference type="ARBA" id="ARBA00022737"/>
    </source>
</evidence>
<feature type="compositionally biased region" description="Acidic residues" evidence="21">
    <location>
        <begin position="805"/>
        <end position="816"/>
    </location>
</feature>
<reference evidence="24" key="1">
    <citation type="submission" date="2020-10" db="EMBL/GenBank/DDBJ databases">
        <title>Catharus ustulatus (Swainson's thrush) genome, bCatUst1, primary haplotype v2.</title>
        <authorList>
            <person name="Delmore K."/>
            <person name="Vafadar M."/>
            <person name="Formenti G."/>
            <person name="Chow W."/>
            <person name="Pelan S."/>
            <person name="Howe K."/>
            <person name="Rhie A."/>
            <person name="Mountcastle J."/>
            <person name="Haase B."/>
            <person name="Fedrigo O."/>
            <person name="Jarvis E.D."/>
        </authorList>
    </citation>
    <scope>NUCLEOTIDE SEQUENCE [LARGE SCALE GENOMIC DNA]</scope>
</reference>
<evidence type="ECO:0000256" key="2">
    <source>
        <dbReference type="ARBA" id="ARBA00010354"/>
    </source>
</evidence>
<dbReference type="PANTHER" id="PTHR45628:SF11">
    <property type="entry name" value="VOLTAGE-DEPENDENT L-TYPE CALCIUM CHANNEL SUBUNIT ALPHA-1D"/>
    <property type="match status" value="1"/>
</dbReference>
<feature type="transmembrane region" description="Helical" evidence="22">
    <location>
        <begin position="1127"/>
        <end position="1153"/>
    </location>
</feature>
<reference evidence="24" key="2">
    <citation type="submission" date="2025-08" db="UniProtKB">
        <authorList>
            <consortium name="Ensembl"/>
        </authorList>
    </citation>
    <scope>IDENTIFICATION</scope>
</reference>
<feature type="transmembrane region" description="Helical" evidence="22">
    <location>
        <begin position="896"/>
        <end position="914"/>
    </location>
</feature>
<dbReference type="Pfam" id="PF08763">
    <property type="entry name" value="Ca_chan_IQ"/>
    <property type="match status" value="1"/>
</dbReference>
<keyword evidence="12 22" id="KW-1133">Transmembrane helix</keyword>
<dbReference type="GO" id="GO:0098703">
    <property type="term" value="P:calcium ion import across plasma membrane"/>
    <property type="evidence" value="ECO:0007669"/>
    <property type="project" value="TreeGrafter"/>
</dbReference>
<feature type="region of interest" description="Disordered" evidence="21">
    <location>
        <begin position="790"/>
        <end position="824"/>
    </location>
</feature>
<dbReference type="Ensembl" id="ENSCUST00005029415.1">
    <property type="protein sequence ID" value="ENSCUSP00005028433.1"/>
    <property type="gene ID" value="ENSCUSG00005017294.1"/>
</dbReference>
<feature type="compositionally biased region" description="Low complexity" evidence="21">
    <location>
        <begin position="1775"/>
        <end position="1785"/>
    </location>
</feature>
<keyword evidence="9" id="KW-0677">Repeat</keyword>
<keyword evidence="10 18" id="KW-0106">Calcium</keyword>
<dbReference type="Gene3D" id="1.20.120.350">
    <property type="entry name" value="Voltage-gated potassium channels. Chain C"/>
    <property type="match status" value="6"/>
</dbReference>
<feature type="compositionally biased region" description="Basic residues" evidence="21">
    <location>
        <begin position="56"/>
        <end position="67"/>
    </location>
</feature>
<evidence type="ECO:0000313" key="25">
    <source>
        <dbReference type="Proteomes" id="UP000694563"/>
    </source>
</evidence>
<dbReference type="PRINTS" id="PR01636">
    <property type="entry name" value="LVDCCALPHA1D"/>
</dbReference>
<feature type="transmembrane region" description="Helical" evidence="22">
    <location>
        <begin position="1002"/>
        <end position="1035"/>
    </location>
</feature>
<dbReference type="PRINTS" id="PR00167">
    <property type="entry name" value="CACHANNEL"/>
</dbReference>
<dbReference type="FunFam" id="1.20.120.350:FF:000037">
    <property type="entry name" value="Voltage-dependent L-type calcium channel subunit alpha"/>
    <property type="match status" value="1"/>
</dbReference>
<feature type="transmembrane region" description="Helical" evidence="22">
    <location>
        <begin position="104"/>
        <end position="121"/>
    </location>
</feature>
<dbReference type="InterPro" id="IPR014873">
    <property type="entry name" value="VDCC_a1su_IQ"/>
</dbReference>
<dbReference type="FunFam" id="1.10.238.10:FF:000063">
    <property type="entry name" value="Voltage-dependent N-type calcium channel subunit alpha"/>
    <property type="match status" value="1"/>
</dbReference>
<dbReference type="FunFam" id="1.20.120.350:FF:000001">
    <property type="entry name" value="Voltage-dependent L-type calcium channel subunit alpha"/>
    <property type="match status" value="1"/>
</dbReference>
<evidence type="ECO:0000256" key="20">
    <source>
        <dbReference type="RuleBase" id="RU003808"/>
    </source>
</evidence>
<evidence type="ECO:0000256" key="12">
    <source>
        <dbReference type="ARBA" id="ARBA00022989"/>
    </source>
</evidence>
<evidence type="ECO:0000256" key="19">
    <source>
        <dbReference type="PIRSR" id="PIRSR602077-3"/>
    </source>
</evidence>
<keyword evidence="3" id="KW-0813">Transport</keyword>
<comment type="function">
    <text evidence="20">Voltage-sensitive calcium channels (VSCC) mediate the entry of calcium ions into excitable cells and are also involved in a variety of calcium-dependent processes, including muscle contraction, hormone or neurotransmitter release, gene expression, cell motility, cell division and cell death.</text>
</comment>
<feature type="transmembrane region" description="Helical" evidence="22">
    <location>
        <begin position="1237"/>
        <end position="1257"/>
    </location>
</feature>
<dbReference type="InterPro" id="IPR050599">
    <property type="entry name" value="VDCC_alpha-1_subunit"/>
</dbReference>
<feature type="transmembrane region" description="Helical" evidence="22">
    <location>
        <begin position="504"/>
        <end position="522"/>
    </location>
</feature>
<feature type="transmembrane region" description="Helical" evidence="22">
    <location>
        <begin position="542"/>
        <end position="565"/>
    </location>
</feature>
<keyword evidence="7 22" id="KW-0812">Transmembrane</keyword>
<dbReference type="FunFam" id="1.20.120.350:FF:000010">
    <property type="entry name" value="Voltage-dependent L-type calcium channel subunit alpha"/>
    <property type="match status" value="1"/>
</dbReference>
<feature type="compositionally biased region" description="Polar residues" evidence="21">
    <location>
        <begin position="42"/>
        <end position="55"/>
    </location>
</feature>
<evidence type="ECO:0000256" key="7">
    <source>
        <dbReference type="ARBA" id="ARBA00022692"/>
    </source>
</evidence>
<evidence type="ECO:0000256" key="18">
    <source>
        <dbReference type="PIRSR" id="PIRSR602077-1"/>
    </source>
</evidence>
<feature type="transmembrane region" description="Helical" evidence="22">
    <location>
        <begin position="865"/>
        <end position="884"/>
    </location>
</feature>
<evidence type="ECO:0000256" key="21">
    <source>
        <dbReference type="SAM" id="MobiDB-lite"/>
    </source>
</evidence>
<evidence type="ECO:0000256" key="11">
    <source>
        <dbReference type="ARBA" id="ARBA00022882"/>
    </source>
</evidence>
<feature type="transmembrane region" description="Helical" evidence="22">
    <location>
        <begin position="1207"/>
        <end position="1225"/>
    </location>
</feature>
<dbReference type="Gene3D" id="6.10.250.2500">
    <property type="match status" value="1"/>
</dbReference>
<feature type="transmembrane region" description="Helical" evidence="22">
    <location>
        <begin position="245"/>
        <end position="268"/>
    </location>
</feature>
<dbReference type="FunFam" id="1.10.287.70:FF:000009">
    <property type="entry name" value="Voltage-dependent L-type calcium channel subunit alpha"/>
    <property type="match status" value="1"/>
</dbReference>
<feature type="transmembrane region" description="Helical" evidence="22">
    <location>
        <begin position="706"/>
        <end position="733"/>
    </location>
</feature>
<accession>A0A8C3VI31</accession>
<dbReference type="Pfam" id="PF00520">
    <property type="entry name" value="Ion_trans"/>
    <property type="match status" value="5"/>
</dbReference>
<feature type="binding site" evidence="18">
    <location>
        <position position="335"/>
    </location>
    <ligand>
        <name>Ca(2+)</name>
        <dbReference type="ChEBI" id="CHEBI:29108"/>
    </ligand>
</feature>
<dbReference type="InterPro" id="IPR005452">
    <property type="entry name" value="LVDCC_a1dsu"/>
</dbReference>
<evidence type="ECO:0000256" key="6">
    <source>
        <dbReference type="ARBA" id="ARBA00022673"/>
    </source>
</evidence>
<feature type="transmembrane region" description="Helical" evidence="22">
    <location>
        <begin position="321"/>
        <end position="342"/>
    </location>
</feature>
<evidence type="ECO:0000256" key="15">
    <source>
        <dbReference type="ARBA" id="ARBA00023157"/>
    </source>
</evidence>
<reference evidence="24" key="3">
    <citation type="submission" date="2025-09" db="UniProtKB">
        <authorList>
            <consortium name="Ensembl"/>
        </authorList>
    </citation>
    <scope>IDENTIFICATION</scope>
</reference>
<feature type="transmembrane region" description="Helical" evidence="22">
    <location>
        <begin position="1457"/>
        <end position="1480"/>
    </location>
</feature>
<evidence type="ECO:0000256" key="1">
    <source>
        <dbReference type="ARBA" id="ARBA00004141"/>
    </source>
</evidence>
<dbReference type="Proteomes" id="UP000694563">
    <property type="component" value="Chromosome 13"/>
</dbReference>
<feature type="domain" description="Voltage-dependent calcium channel alpha-1 subunit IQ" evidence="23">
    <location>
        <begin position="1614"/>
        <end position="1648"/>
    </location>
</feature>
<keyword evidence="8 18" id="KW-0479">Metal-binding</keyword>
<evidence type="ECO:0000256" key="5">
    <source>
        <dbReference type="ARBA" id="ARBA00022568"/>
    </source>
</evidence>
<dbReference type="GO" id="GO:0005891">
    <property type="term" value="C:voltage-gated calcium channel complex"/>
    <property type="evidence" value="ECO:0007669"/>
    <property type="project" value="InterPro"/>
</dbReference>
<dbReference type="Gene3D" id="6.10.250.2180">
    <property type="match status" value="1"/>
</dbReference>